<dbReference type="GO" id="GO:0006730">
    <property type="term" value="P:one-carbon metabolic process"/>
    <property type="evidence" value="ECO:0007669"/>
    <property type="project" value="TreeGrafter"/>
</dbReference>
<dbReference type="EMBL" id="KK914408">
    <property type="protein sequence ID" value="KDP37301.1"/>
    <property type="molecule type" value="Genomic_DNA"/>
</dbReference>
<keyword evidence="14" id="KW-1185">Reference proteome</keyword>
<dbReference type="AlphaFoldDB" id="A0A067KM47"/>
<dbReference type="EC" id="4.2.1.1" evidence="5 10"/>
<dbReference type="GO" id="GO:0004089">
    <property type="term" value="F:carbonate dehydratase activity"/>
    <property type="evidence" value="ECO:0007669"/>
    <property type="project" value="UniProtKB-UniRule"/>
</dbReference>
<dbReference type="PROSITE" id="PS51144">
    <property type="entry name" value="ALPHA_CA_2"/>
    <property type="match status" value="1"/>
</dbReference>
<dbReference type="GO" id="GO:0008270">
    <property type="term" value="F:zinc ion binding"/>
    <property type="evidence" value="ECO:0007669"/>
    <property type="project" value="UniProtKB-UniRule"/>
</dbReference>
<dbReference type="GO" id="GO:0009570">
    <property type="term" value="C:chloroplast stroma"/>
    <property type="evidence" value="ECO:0007669"/>
    <property type="project" value="UniProtKB-SubCell"/>
</dbReference>
<gene>
    <name evidence="13" type="ORF">JCGZ_06755</name>
</gene>
<keyword evidence="10" id="KW-0732">Signal</keyword>
<accession>A0A067KM47</accession>
<dbReference type="PANTHER" id="PTHR18952:SF236">
    <property type="entry name" value="ALPHA CARBONIC ANHYDRASE 1, CHLOROPLASTIC"/>
    <property type="match status" value="1"/>
</dbReference>
<feature type="signal peptide" evidence="10">
    <location>
        <begin position="1"/>
        <end position="25"/>
    </location>
</feature>
<dbReference type="SMART" id="SM01057">
    <property type="entry name" value="Carb_anhydrase"/>
    <property type="match status" value="1"/>
</dbReference>
<evidence type="ECO:0000256" key="9">
    <source>
        <dbReference type="ARBA" id="ARBA00048348"/>
    </source>
</evidence>
<dbReference type="PROSITE" id="PS00162">
    <property type="entry name" value="ALPHA_CA_1"/>
    <property type="match status" value="1"/>
</dbReference>
<feature type="domain" description="Alpha-carbonic anhydrase" evidence="12">
    <location>
        <begin position="26"/>
        <end position="260"/>
    </location>
</feature>
<organism evidence="13 14">
    <name type="scientific">Jatropha curcas</name>
    <name type="common">Barbados nut</name>
    <dbReference type="NCBI Taxonomy" id="180498"/>
    <lineage>
        <taxon>Eukaryota</taxon>
        <taxon>Viridiplantae</taxon>
        <taxon>Streptophyta</taxon>
        <taxon>Embryophyta</taxon>
        <taxon>Tracheophyta</taxon>
        <taxon>Spermatophyta</taxon>
        <taxon>Magnoliopsida</taxon>
        <taxon>eudicotyledons</taxon>
        <taxon>Gunneridae</taxon>
        <taxon>Pentapetalae</taxon>
        <taxon>rosids</taxon>
        <taxon>fabids</taxon>
        <taxon>Malpighiales</taxon>
        <taxon>Euphorbiaceae</taxon>
        <taxon>Crotonoideae</taxon>
        <taxon>Jatropheae</taxon>
        <taxon>Jatropha</taxon>
    </lineage>
</organism>
<evidence type="ECO:0000256" key="3">
    <source>
        <dbReference type="ARBA" id="ARBA00004470"/>
    </source>
</evidence>
<evidence type="ECO:0000256" key="6">
    <source>
        <dbReference type="ARBA" id="ARBA00022723"/>
    </source>
</evidence>
<dbReference type="Gene3D" id="3.10.200.10">
    <property type="entry name" value="Alpha carbonic anhydrase"/>
    <property type="match status" value="1"/>
</dbReference>
<evidence type="ECO:0000256" key="2">
    <source>
        <dbReference type="ARBA" id="ARBA00002904"/>
    </source>
</evidence>
<dbReference type="OrthoDB" id="429145at2759"/>
<evidence type="ECO:0000256" key="4">
    <source>
        <dbReference type="ARBA" id="ARBA00006365"/>
    </source>
</evidence>
<dbReference type="InterPro" id="IPR001148">
    <property type="entry name" value="CA_dom"/>
</dbReference>
<evidence type="ECO:0000256" key="8">
    <source>
        <dbReference type="ARBA" id="ARBA00023239"/>
    </source>
</evidence>
<evidence type="ECO:0000256" key="1">
    <source>
        <dbReference type="ARBA" id="ARBA00001947"/>
    </source>
</evidence>
<keyword evidence="7 10" id="KW-0862">Zinc</keyword>
<dbReference type="InterPro" id="IPR036398">
    <property type="entry name" value="CA_dom_sf"/>
</dbReference>
<dbReference type="SUPFAM" id="SSF51069">
    <property type="entry name" value="Carbonic anhydrase"/>
    <property type="match status" value="1"/>
</dbReference>
<dbReference type="InterPro" id="IPR041891">
    <property type="entry name" value="Alpha_CA_prokaryot-like"/>
</dbReference>
<dbReference type="CDD" id="cd03124">
    <property type="entry name" value="alpha_CA_prokaryotic_like"/>
    <property type="match status" value="1"/>
</dbReference>
<evidence type="ECO:0000259" key="12">
    <source>
        <dbReference type="PROSITE" id="PS51144"/>
    </source>
</evidence>
<comment type="catalytic activity">
    <reaction evidence="9 10">
        <text>hydrogencarbonate + H(+) = CO2 + H2O</text>
        <dbReference type="Rhea" id="RHEA:10748"/>
        <dbReference type="ChEBI" id="CHEBI:15377"/>
        <dbReference type="ChEBI" id="CHEBI:15378"/>
        <dbReference type="ChEBI" id="CHEBI:16526"/>
        <dbReference type="ChEBI" id="CHEBI:17544"/>
        <dbReference type="EC" id="4.2.1.1"/>
    </reaction>
</comment>
<evidence type="ECO:0000313" key="13">
    <source>
        <dbReference type="EMBL" id="KDP37301.1"/>
    </source>
</evidence>
<protein>
    <recommendedName>
        <fullName evidence="5 10">Carbonic anhydrase</fullName>
        <ecNumber evidence="5 10">4.2.1.1</ecNumber>
    </recommendedName>
</protein>
<reference evidence="13 14" key="1">
    <citation type="journal article" date="2014" name="PLoS ONE">
        <title>Global Analysis of Gene Expression Profiles in Physic Nut (Jatropha curcas L.) Seedlings Exposed to Salt Stress.</title>
        <authorList>
            <person name="Zhang L."/>
            <person name="Zhang C."/>
            <person name="Wu P."/>
            <person name="Chen Y."/>
            <person name="Li M."/>
            <person name="Jiang H."/>
            <person name="Wu G."/>
        </authorList>
    </citation>
    <scope>NUCLEOTIDE SEQUENCE [LARGE SCALE GENOMIC DNA]</scope>
    <source>
        <strain evidence="14">cv. GZQX0401</strain>
        <tissue evidence="13">Young leaves</tissue>
    </source>
</reference>
<comment type="function">
    <text evidence="2 10">Reversible hydration of carbon dioxide.</text>
</comment>
<evidence type="ECO:0000256" key="5">
    <source>
        <dbReference type="ARBA" id="ARBA00012925"/>
    </source>
</evidence>
<comment type="cofactor">
    <cofactor evidence="1 10">
        <name>Zn(2+)</name>
        <dbReference type="ChEBI" id="CHEBI:29105"/>
    </cofactor>
</comment>
<feature type="region of interest" description="Disordered" evidence="11">
    <location>
        <begin position="243"/>
        <end position="262"/>
    </location>
</feature>
<evidence type="ECO:0000256" key="7">
    <source>
        <dbReference type="ARBA" id="ARBA00022833"/>
    </source>
</evidence>
<proteinExistence type="inferred from homology"/>
<dbReference type="InterPro" id="IPR023561">
    <property type="entry name" value="Carbonic_anhydrase_a-class"/>
</dbReference>
<dbReference type="Pfam" id="PF00194">
    <property type="entry name" value="Carb_anhydrase"/>
    <property type="match status" value="1"/>
</dbReference>
<sequence>MVAQICFSSLILALLLVVAYGGTAAVKFGYYGAVGPEKWGSLSPTYSECSKGKSQSPINIIKNDTVLDSNLKPLIRDYEIANATLVNNVCNIGVHFDNGCGALIIDGKNYKLIQLHWHSPSEHQINGVHYPLELHLVHLAEDGARSVVAVLYKYGPENPFIAKIHNGLGKLAKNEYGNGHVPLEQLDVKPLKKKTSKYFRYIGSLTTPPCTENVIWNVLGKARTVSKEQVEALKAPLEKAYKHNNRPVQPLNGRKVSLYKET</sequence>
<keyword evidence="6 10" id="KW-0479">Metal-binding</keyword>
<comment type="similarity">
    <text evidence="10">Belongs to the alpha-carbonic anhydrase family.</text>
</comment>
<evidence type="ECO:0000256" key="11">
    <source>
        <dbReference type="SAM" id="MobiDB-lite"/>
    </source>
</evidence>
<dbReference type="STRING" id="180498.A0A067KM47"/>
<comment type="subcellular location">
    <subcellularLocation>
        <location evidence="3">Plastid</location>
        <location evidence="3">Chloroplast stroma</location>
    </subcellularLocation>
</comment>
<evidence type="ECO:0000313" key="14">
    <source>
        <dbReference type="Proteomes" id="UP000027138"/>
    </source>
</evidence>
<feature type="chain" id="PRO_5025094065" description="Carbonic anhydrase" evidence="10">
    <location>
        <begin position="26"/>
        <end position="262"/>
    </location>
</feature>
<name>A0A067KM47_JATCU</name>
<dbReference type="Proteomes" id="UP000027138">
    <property type="component" value="Unassembled WGS sequence"/>
</dbReference>
<dbReference type="PANTHER" id="PTHR18952">
    <property type="entry name" value="CARBONIC ANHYDRASE"/>
    <property type="match status" value="1"/>
</dbReference>
<evidence type="ECO:0000256" key="10">
    <source>
        <dbReference type="RuleBase" id="RU367011"/>
    </source>
</evidence>
<dbReference type="InterPro" id="IPR018338">
    <property type="entry name" value="Carbonic_anhydrase_a-class_CS"/>
</dbReference>
<keyword evidence="8 10" id="KW-0456">Lyase</keyword>
<comment type="similarity">
    <text evidence="4">Belongs to the alpha-class carbonic anhydrase family.</text>
</comment>